<comment type="caution">
    <text evidence="1">The sequence shown here is derived from an EMBL/GenBank/DDBJ whole genome shotgun (WGS) entry which is preliminary data.</text>
</comment>
<organism evidence="1 2">
    <name type="scientific">Brachionus plicatilis</name>
    <name type="common">Marine rotifer</name>
    <name type="synonym">Brachionus muelleri</name>
    <dbReference type="NCBI Taxonomy" id="10195"/>
    <lineage>
        <taxon>Eukaryota</taxon>
        <taxon>Metazoa</taxon>
        <taxon>Spiralia</taxon>
        <taxon>Gnathifera</taxon>
        <taxon>Rotifera</taxon>
        <taxon>Eurotatoria</taxon>
        <taxon>Monogononta</taxon>
        <taxon>Pseudotrocha</taxon>
        <taxon>Ploima</taxon>
        <taxon>Brachionidae</taxon>
        <taxon>Brachionus</taxon>
    </lineage>
</organism>
<dbReference type="GO" id="GO:0006508">
    <property type="term" value="P:proteolysis"/>
    <property type="evidence" value="ECO:0007669"/>
    <property type="project" value="InterPro"/>
</dbReference>
<gene>
    <name evidence="1" type="ORF">BpHYR1_045197</name>
</gene>
<dbReference type="InterPro" id="IPR001969">
    <property type="entry name" value="Aspartic_peptidase_AS"/>
</dbReference>
<evidence type="ECO:0000313" key="1">
    <source>
        <dbReference type="EMBL" id="RNA18795.1"/>
    </source>
</evidence>
<dbReference type="EMBL" id="REGN01004172">
    <property type="protein sequence ID" value="RNA18795.1"/>
    <property type="molecule type" value="Genomic_DNA"/>
</dbReference>
<dbReference type="GO" id="GO:0004190">
    <property type="term" value="F:aspartic-type endopeptidase activity"/>
    <property type="evidence" value="ECO:0007669"/>
    <property type="project" value="InterPro"/>
</dbReference>
<sequence length="616" mass="71088">MRRGMVNNLVYDGESGSFDEFEAAFKYDRIIYGWDDRKQNAAIELCLLGKAKKLGCVKSPEYHLNLFYSKQLKPDQKISDFCYEIEKLMDKALPNLDEDNRTRMLRSRLITTNYQLTKGYVIDAEIDVESDGSREANMIKCQNYFSTNTNTLNKLIRIESDVEFGGERFGLKLLADSGASASFISPDSLPKSLSKKIDVFLETGKQEKWLYWRKSNLTIKSAFNSETVKTAVGTVRLRFKDWEGYSENMVKIKLDCFKPRDKFVFEANARTVKDMAKGIIWGNCLNEVKDDGTILLSVIKTLNREVVIEKGSSIGDVYMADEEEKCEITIDINNARNEIFDLFNSCDIVNSESETSKKAIVDEFLKLNSEKVFNVQIEPNRLVEIINKLQNDKLSGYNSITNEKIKFGISGKLIMILKLIFETMINYNVVMKTFTIGVVKLLQKDQSKSLSDINFCSIKLCYYKTYIRPMLYYGIDNMVINKSQNKMLQTLESKLIKGMFRISKKSRSTALLRAINIETVEELTIKTKIKFANRLIKFEITKQLLEELDKNDPLAKIDKKSLMYELKCITKKETIQEILNQGNQIVSDNRVKRMRERKTDNVRQINEVLKYTGEKE</sequence>
<dbReference type="Proteomes" id="UP000276133">
    <property type="component" value="Unassembled WGS sequence"/>
</dbReference>
<proteinExistence type="predicted"/>
<evidence type="ECO:0000313" key="2">
    <source>
        <dbReference type="Proteomes" id="UP000276133"/>
    </source>
</evidence>
<reference evidence="1 2" key="1">
    <citation type="journal article" date="2018" name="Sci. Rep.">
        <title>Genomic signatures of local adaptation to the degree of environmental predictability in rotifers.</title>
        <authorList>
            <person name="Franch-Gras L."/>
            <person name="Hahn C."/>
            <person name="Garcia-Roger E.M."/>
            <person name="Carmona M.J."/>
            <person name="Serra M."/>
            <person name="Gomez A."/>
        </authorList>
    </citation>
    <scope>NUCLEOTIDE SEQUENCE [LARGE SCALE GENOMIC DNA]</scope>
    <source>
        <strain evidence="1">HYR1</strain>
    </source>
</reference>
<name>A0A3M7R6D0_BRAPC</name>
<keyword evidence="2" id="KW-1185">Reference proteome</keyword>
<accession>A0A3M7R6D0</accession>
<dbReference type="PROSITE" id="PS00141">
    <property type="entry name" value="ASP_PROTEASE"/>
    <property type="match status" value="1"/>
</dbReference>
<dbReference type="AlphaFoldDB" id="A0A3M7R6D0"/>
<protein>
    <submittedName>
        <fullName evidence="1">Uncharacterized protein</fullName>
    </submittedName>
</protein>